<dbReference type="EMBL" id="SNRW01009792">
    <property type="protein sequence ID" value="KAA6377467.1"/>
    <property type="molecule type" value="Genomic_DNA"/>
</dbReference>
<gene>
    <name evidence="1" type="ORF">EZS28_027006</name>
</gene>
<accession>A0A5J4V4E2</accession>
<organism evidence="1 2">
    <name type="scientific">Streblomastix strix</name>
    <dbReference type="NCBI Taxonomy" id="222440"/>
    <lineage>
        <taxon>Eukaryota</taxon>
        <taxon>Metamonada</taxon>
        <taxon>Preaxostyla</taxon>
        <taxon>Oxymonadida</taxon>
        <taxon>Streblomastigidae</taxon>
        <taxon>Streblomastix</taxon>
    </lineage>
</organism>
<reference evidence="1 2" key="1">
    <citation type="submission" date="2019-03" db="EMBL/GenBank/DDBJ databases">
        <title>Single cell metagenomics reveals metabolic interactions within the superorganism composed of flagellate Streblomastix strix and complex community of Bacteroidetes bacteria on its surface.</title>
        <authorList>
            <person name="Treitli S.C."/>
            <person name="Kolisko M."/>
            <person name="Husnik F."/>
            <person name="Keeling P."/>
            <person name="Hampl V."/>
        </authorList>
    </citation>
    <scope>NUCLEOTIDE SEQUENCE [LARGE SCALE GENOMIC DNA]</scope>
    <source>
        <strain evidence="1">ST1C</strain>
    </source>
</reference>
<evidence type="ECO:0000313" key="2">
    <source>
        <dbReference type="Proteomes" id="UP000324800"/>
    </source>
</evidence>
<comment type="caution">
    <text evidence="1">The sequence shown here is derived from an EMBL/GenBank/DDBJ whole genome shotgun (WGS) entry which is preliminary data.</text>
</comment>
<proteinExistence type="predicted"/>
<dbReference type="AlphaFoldDB" id="A0A5J4V4E2"/>
<sequence length="106" mass="12083">MDQVNTITGDAQIDTMKTTRWKTKDNVKFLFEETDCHLIDENLCKDQPEGGLGTGTQRIFNLNPPYFGLGTLLSKVELIIEQMSMLDPDRLLRTDITNEEAITMMN</sequence>
<evidence type="ECO:0000313" key="1">
    <source>
        <dbReference type="EMBL" id="KAA6377467.1"/>
    </source>
</evidence>
<dbReference type="Proteomes" id="UP000324800">
    <property type="component" value="Unassembled WGS sequence"/>
</dbReference>
<name>A0A5J4V4E2_9EUKA</name>
<protein>
    <submittedName>
        <fullName evidence="1">Uncharacterized protein</fullName>
    </submittedName>
</protein>